<dbReference type="RefSeq" id="WP_085582633.1">
    <property type="nucleotide sequence ID" value="NZ_JFKA01000004.1"/>
</dbReference>
<dbReference type="PROSITE" id="PS50987">
    <property type="entry name" value="HTH_ARSR_2"/>
    <property type="match status" value="1"/>
</dbReference>
<dbReference type="PANTHER" id="PTHR42912:SF93">
    <property type="entry name" value="N6-ADENOSINE-METHYLTRANSFERASE TMT1A"/>
    <property type="match status" value="1"/>
</dbReference>
<dbReference type="GO" id="GO:0008757">
    <property type="term" value="F:S-adenosylmethionine-dependent methyltransferase activity"/>
    <property type="evidence" value="ECO:0007669"/>
    <property type="project" value="InterPro"/>
</dbReference>
<comment type="caution">
    <text evidence="2">The sequence shown here is derived from an EMBL/GenBank/DDBJ whole genome shotgun (WGS) entry which is preliminary data.</text>
</comment>
<dbReference type="NCBIfam" id="NF033788">
    <property type="entry name" value="HTH_metalloreg"/>
    <property type="match status" value="1"/>
</dbReference>
<dbReference type="Gene3D" id="1.10.10.10">
    <property type="entry name" value="Winged helix-like DNA-binding domain superfamily/Winged helix DNA-binding domain"/>
    <property type="match status" value="1"/>
</dbReference>
<evidence type="ECO:0000259" key="1">
    <source>
        <dbReference type="PROSITE" id="PS50987"/>
    </source>
</evidence>
<dbReference type="PRINTS" id="PR00778">
    <property type="entry name" value="HTHARSR"/>
</dbReference>
<dbReference type="Pfam" id="PF08241">
    <property type="entry name" value="Methyltransf_11"/>
    <property type="match status" value="1"/>
</dbReference>
<organism evidence="2 3">
    <name type="scientific">Thalassospira mesophila</name>
    <dbReference type="NCBI Taxonomy" id="1293891"/>
    <lineage>
        <taxon>Bacteria</taxon>
        <taxon>Pseudomonadati</taxon>
        <taxon>Pseudomonadota</taxon>
        <taxon>Alphaproteobacteria</taxon>
        <taxon>Rhodospirillales</taxon>
        <taxon>Thalassospiraceae</taxon>
        <taxon>Thalassospira</taxon>
    </lineage>
</organism>
<dbReference type="InterPro" id="IPR036388">
    <property type="entry name" value="WH-like_DNA-bd_sf"/>
</dbReference>
<dbReference type="GO" id="GO:0003700">
    <property type="term" value="F:DNA-binding transcription factor activity"/>
    <property type="evidence" value="ECO:0007669"/>
    <property type="project" value="InterPro"/>
</dbReference>
<dbReference type="InterPro" id="IPR029063">
    <property type="entry name" value="SAM-dependent_MTases_sf"/>
</dbReference>
<dbReference type="InterPro" id="IPR050508">
    <property type="entry name" value="Methyltransf_Superfamily"/>
</dbReference>
<dbReference type="SUPFAM" id="SSF53335">
    <property type="entry name" value="S-adenosyl-L-methionine-dependent methyltransferases"/>
    <property type="match status" value="1"/>
</dbReference>
<dbReference type="InterPro" id="IPR001845">
    <property type="entry name" value="HTH_ArsR_DNA-bd_dom"/>
</dbReference>
<accession>A0A1Y2L020</accession>
<dbReference type="OrthoDB" id="9789575at2"/>
<sequence>MEQVLAGLRAAAEATRLRLLAICAECELTVSEITQIIGQSQPRVSRHLKLLCEAGLLVRFREGTWVFYRTPHSGPGAELVAPVLRLLPLEDEILSLDRTRLEQVKKQREQVATEYFRANAHDWDTIRSLHIDEAEVETALLAALGDLAGKRILDIGTGTGRVLELLGKTAAEGVGVDMSREMLAVARARLQRAELANCLVRQADMYQLPYPDGAFDVITLHQVLHYAEKPETAIAEAARLLAPGGTLLVVDFAPHDQEELREQHAHRRLGFDDAAMNDWFVASDLAMGDVVNLPGKPLTVRLWRGQAGPEKQVVSTGKTISKTTGEAAE</sequence>
<reference evidence="2 3" key="1">
    <citation type="submission" date="2014-03" db="EMBL/GenBank/DDBJ databases">
        <title>The draft genome sequence of Thalassospira mesophila JCM 18969.</title>
        <authorList>
            <person name="Lai Q."/>
            <person name="Shao Z."/>
        </authorList>
    </citation>
    <scope>NUCLEOTIDE SEQUENCE [LARGE SCALE GENOMIC DNA]</scope>
    <source>
        <strain evidence="2 3">JCM 18969</strain>
    </source>
</reference>
<name>A0A1Y2L020_9PROT</name>
<evidence type="ECO:0000313" key="2">
    <source>
        <dbReference type="EMBL" id="OSQ38456.1"/>
    </source>
</evidence>
<dbReference type="PANTHER" id="PTHR42912">
    <property type="entry name" value="METHYLTRANSFERASE"/>
    <property type="match status" value="1"/>
</dbReference>
<dbReference type="SMART" id="SM00418">
    <property type="entry name" value="HTH_ARSR"/>
    <property type="match status" value="1"/>
</dbReference>
<dbReference type="SUPFAM" id="SSF46785">
    <property type="entry name" value="Winged helix' DNA-binding domain"/>
    <property type="match status" value="1"/>
</dbReference>
<protein>
    <submittedName>
        <fullName evidence="2">ArsR family transcriptional regulator</fullName>
    </submittedName>
</protein>
<gene>
    <name evidence="2" type="ORF">TMES_11585</name>
</gene>
<evidence type="ECO:0000313" key="3">
    <source>
        <dbReference type="Proteomes" id="UP000193391"/>
    </source>
</evidence>
<dbReference type="EMBL" id="JFKA01000004">
    <property type="protein sequence ID" value="OSQ38456.1"/>
    <property type="molecule type" value="Genomic_DNA"/>
</dbReference>
<dbReference type="STRING" id="1293891.TMES_11585"/>
<dbReference type="CDD" id="cd00090">
    <property type="entry name" value="HTH_ARSR"/>
    <property type="match status" value="1"/>
</dbReference>
<dbReference type="InterPro" id="IPR036390">
    <property type="entry name" value="WH_DNA-bd_sf"/>
</dbReference>
<dbReference type="Proteomes" id="UP000193391">
    <property type="component" value="Unassembled WGS sequence"/>
</dbReference>
<feature type="domain" description="HTH arsR-type" evidence="1">
    <location>
        <begin position="1"/>
        <end position="108"/>
    </location>
</feature>
<dbReference type="Pfam" id="PF01022">
    <property type="entry name" value="HTH_5"/>
    <property type="match status" value="1"/>
</dbReference>
<proteinExistence type="predicted"/>
<dbReference type="CDD" id="cd02440">
    <property type="entry name" value="AdoMet_MTases"/>
    <property type="match status" value="1"/>
</dbReference>
<dbReference type="InterPro" id="IPR013216">
    <property type="entry name" value="Methyltransf_11"/>
</dbReference>
<dbReference type="Gene3D" id="3.40.50.150">
    <property type="entry name" value="Vaccinia Virus protein VP39"/>
    <property type="match status" value="1"/>
</dbReference>
<dbReference type="AlphaFoldDB" id="A0A1Y2L020"/>
<keyword evidence="3" id="KW-1185">Reference proteome</keyword>
<dbReference type="InterPro" id="IPR011991">
    <property type="entry name" value="ArsR-like_HTH"/>
</dbReference>